<feature type="domain" description="HMG box" evidence="4">
    <location>
        <begin position="210"/>
        <end position="278"/>
    </location>
</feature>
<dbReference type="GO" id="GO:0003677">
    <property type="term" value="F:DNA binding"/>
    <property type="evidence" value="ECO:0007669"/>
    <property type="project" value="UniProtKB-UniRule"/>
</dbReference>
<dbReference type="GO" id="GO:0005634">
    <property type="term" value="C:nucleus"/>
    <property type="evidence" value="ECO:0007669"/>
    <property type="project" value="UniProtKB-UniRule"/>
</dbReference>
<dbReference type="EMBL" id="OC854598">
    <property type="protein sequence ID" value="CAD7619651.1"/>
    <property type="molecule type" value="Genomic_DNA"/>
</dbReference>
<dbReference type="AlphaFoldDB" id="A0A7R9PT56"/>
<dbReference type="SMART" id="SM00398">
    <property type="entry name" value="HMG"/>
    <property type="match status" value="2"/>
</dbReference>
<protein>
    <recommendedName>
        <fullName evidence="4">HMG box domain-containing protein</fullName>
    </recommendedName>
</protein>
<keyword evidence="1 2" id="KW-0238">DNA-binding</keyword>
<feature type="compositionally biased region" description="Polar residues" evidence="3">
    <location>
        <begin position="345"/>
        <end position="354"/>
    </location>
</feature>
<name>A0A7R9PT56_9ACAR</name>
<keyword evidence="2" id="KW-0539">Nucleus</keyword>
<dbReference type="GO" id="GO:0006357">
    <property type="term" value="P:regulation of transcription by RNA polymerase II"/>
    <property type="evidence" value="ECO:0007669"/>
    <property type="project" value="TreeGrafter"/>
</dbReference>
<organism evidence="5">
    <name type="scientific">Medioppia subpectinata</name>
    <dbReference type="NCBI Taxonomy" id="1979941"/>
    <lineage>
        <taxon>Eukaryota</taxon>
        <taxon>Metazoa</taxon>
        <taxon>Ecdysozoa</taxon>
        <taxon>Arthropoda</taxon>
        <taxon>Chelicerata</taxon>
        <taxon>Arachnida</taxon>
        <taxon>Acari</taxon>
        <taxon>Acariformes</taxon>
        <taxon>Sarcoptiformes</taxon>
        <taxon>Oribatida</taxon>
        <taxon>Brachypylina</taxon>
        <taxon>Oppioidea</taxon>
        <taxon>Oppiidae</taxon>
        <taxon>Medioppia</taxon>
    </lineage>
</organism>
<feature type="compositionally biased region" description="Basic residues" evidence="3">
    <location>
        <begin position="114"/>
        <end position="124"/>
    </location>
</feature>
<sequence length="447" mass="48702">MCAHIVVIYEAEYADYHQAMAQHAASLANSNQLHPTIGQLQMQQMLSSGLNLTVSAPLMNQNTVHVMSGGLTNNNTGQHHLTGHGGHHVMYANVQTANTGGGGGAVATPPARGHGSHKKQKKPKVNKDGVPAPKRATTAYINFTQWYREELKKAGRPIPKIGDFGKECAGKWNAMQEEEKKPFTETAQRDRDRYKREMEIFKPARDVNKPKRPGTAFMLFMGDFRKEMAGKEPEGGVAALAKLGGERWRNMTEEDKRPYVEKQNEEKIRYEASMEDYRRKGAPQVAMGGPSPKQARLSTEASDNEDSDSNSLQQSAQHHQTSNMITKQSQSTPSPASSSPPTTQGLTPSPNAAQQQSIALNTNHIMPSIMHPMSSHLSLSNAFSAQLMTGYNQHSFPANFAHPSAAGATAANYNQAHAGNIQANATAYLPTGAAGAYSQLQGPYQWN</sequence>
<dbReference type="SUPFAM" id="SSF47095">
    <property type="entry name" value="HMG-box"/>
    <property type="match status" value="2"/>
</dbReference>
<evidence type="ECO:0000259" key="4">
    <source>
        <dbReference type="PROSITE" id="PS50118"/>
    </source>
</evidence>
<evidence type="ECO:0000256" key="2">
    <source>
        <dbReference type="PROSITE-ProRule" id="PRU00267"/>
    </source>
</evidence>
<dbReference type="PANTHER" id="PTHR48112">
    <property type="entry name" value="HIGH MOBILITY GROUP PROTEIN DSP1"/>
    <property type="match status" value="1"/>
</dbReference>
<dbReference type="OrthoDB" id="498543at2759"/>
<dbReference type="Pfam" id="PF00505">
    <property type="entry name" value="HMG_box"/>
    <property type="match status" value="1"/>
</dbReference>
<dbReference type="InterPro" id="IPR009071">
    <property type="entry name" value="HMG_box_dom"/>
</dbReference>
<evidence type="ECO:0000256" key="1">
    <source>
        <dbReference type="ARBA" id="ARBA00023125"/>
    </source>
</evidence>
<dbReference type="InterPro" id="IPR050342">
    <property type="entry name" value="HMGB"/>
</dbReference>
<dbReference type="PROSITE" id="PS50118">
    <property type="entry name" value="HMG_BOX_2"/>
    <property type="match status" value="2"/>
</dbReference>
<proteinExistence type="predicted"/>
<dbReference type="Proteomes" id="UP000759131">
    <property type="component" value="Unassembled WGS sequence"/>
</dbReference>
<dbReference type="Pfam" id="PF09011">
    <property type="entry name" value="HMG_box_2"/>
    <property type="match status" value="1"/>
</dbReference>
<dbReference type="PRINTS" id="PR00886">
    <property type="entry name" value="HIGHMOBLTY12"/>
</dbReference>
<evidence type="ECO:0000313" key="6">
    <source>
        <dbReference type="Proteomes" id="UP000759131"/>
    </source>
</evidence>
<feature type="region of interest" description="Disordered" evidence="3">
    <location>
        <begin position="95"/>
        <end position="132"/>
    </location>
</feature>
<feature type="DNA-binding region" description="HMG box" evidence="2">
    <location>
        <begin position="210"/>
        <end position="278"/>
    </location>
</feature>
<dbReference type="InterPro" id="IPR036910">
    <property type="entry name" value="HMG_box_dom_sf"/>
</dbReference>
<keyword evidence="6" id="KW-1185">Reference proteome</keyword>
<feature type="DNA-binding region" description="HMG box" evidence="2">
    <location>
        <begin position="133"/>
        <end position="202"/>
    </location>
</feature>
<dbReference type="Gene3D" id="1.10.30.10">
    <property type="entry name" value="High mobility group box domain"/>
    <property type="match status" value="2"/>
</dbReference>
<feature type="compositionally biased region" description="Low complexity" evidence="3">
    <location>
        <begin position="328"/>
        <end position="344"/>
    </location>
</feature>
<feature type="compositionally biased region" description="Polar residues" evidence="3">
    <location>
        <begin position="316"/>
        <end position="327"/>
    </location>
</feature>
<feature type="region of interest" description="Disordered" evidence="3">
    <location>
        <begin position="281"/>
        <end position="354"/>
    </location>
</feature>
<dbReference type="CDD" id="cd22005">
    <property type="entry name" value="HMG-box_AtHMGB1-like"/>
    <property type="match status" value="1"/>
</dbReference>
<accession>A0A7R9PT56</accession>
<feature type="domain" description="HMG box" evidence="4">
    <location>
        <begin position="133"/>
        <end position="202"/>
    </location>
</feature>
<evidence type="ECO:0000256" key="3">
    <source>
        <dbReference type="SAM" id="MobiDB-lite"/>
    </source>
</evidence>
<dbReference type="EMBL" id="CAJPIZ010000023">
    <property type="protein sequence ID" value="CAG2100081.1"/>
    <property type="molecule type" value="Genomic_DNA"/>
</dbReference>
<evidence type="ECO:0000313" key="5">
    <source>
        <dbReference type="EMBL" id="CAD7619651.1"/>
    </source>
</evidence>
<dbReference type="PANTHER" id="PTHR48112:SF22">
    <property type="entry name" value="MITOCHONDRIAL TRANSCRIPTION FACTOR A, ISOFORM B"/>
    <property type="match status" value="1"/>
</dbReference>
<reference evidence="5" key="1">
    <citation type="submission" date="2020-11" db="EMBL/GenBank/DDBJ databases">
        <authorList>
            <person name="Tran Van P."/>
        </authorList>
    </citation>
    <scope>NUCLEOTIDE SEQUENCE</scope>
</reference>
<gene>
    <name evidence="5" type="ORF">OSB1V03_LOCUS151</name>
</gene>